<dbReference type="InterPro" id="IPR014710">
    <property type="entry name" value="RmlC-like_jellyroll"/>
</dbReference>
<feature type="compositionally biased region" description="Low complexity" evidence="2">
    <location>
        <begin position="149"/>
        <end position="166"/>
    </location>
</feature>
<dbReference type="OrthoDB" id="9797047at2"/>
<dbReference type="PANTHER" id="PTHR35848:SF6">
    <property type="entry name" value="CUPIN TYPE-2 DOMAIN-CONTAINING PROTEIN"/>
    <property type="match status" value="1"/>
</dbReference>
<dbReference type="InterPro" id="IPR013096">
    <property type="entry name" value="Cupin_2"/>
</dbReference>
<dbReference type="InterPro" id="IPR051610">
    <property type="entry name" value="GPI/OXD"/>
</dbReference>
<dbReference type="AlphaFoldDB" id="A0A4R1R4J4"/>
<sequence>MDINNIDNLPEECLWEDSAGLISKSLGEAAGSQKIYVNIDYVPPGAYSTRYHSHSQQEEFFLILSGTGTLRLNGTEHLIKQGDFIAKPAGKDIAHTFYNSGEETLAILDAGTNETEDTCYYPDENMYMQKSNGTKRIFSGTQLDTSWYPNPNSDNQSNTQNNNTFL</sequence>
<feature type="domain" description="Cupin type-2" evidence="3">
    <location>
        <begin position="42"/>
        <end position="109"/>
    </location>
</feature>
<dbReference type="EMBL" id="SLUO01000002">
    <property type="protein sequence ID" value="TCL60405.1"/>
    <property type="molecule type" value="Genomic_DNA"/>
</dbReference>
<proteinExistence type="predicted"/>
<keyword evidence="5" id="KW-1185">Reference proteome</keyword>
<reference evidence="4 5" key="1">
    <citation type="submission" date="2019-03" db="EMBL/GenBank/DDBJ databases">
        <title>Genomic Encyclopedia of Type Strains, Phase IV (KMG-IV): sequencing the most valuable type-strain genomes for metagenomic binning, comparative biology and taxonomic classification.</title>
        <authorList>
            <person name="Goeker M."/>
        </authorList>
    </citation>
    <scope>NUCLEOTIDE SEQUENCE [LARGE SCALE GENOMIC DNA]</scope>
    <source>
        <strain evidence="4 5">DSM 100556</strain>
    </source>
</reference>
<evidence type="ECO:0000256" key="2">
    <source>
        <dbReference type="SAM" id="MobiDB-lite"/>
    </source>
</evidence>
<evidence type="ECO:0000256" key="1">
    <source>
        <dbReference type="ARBA" id="ARBA00022723"/>
    </source>
</evidence>
<dbReference type="STRING" id="1469948.GCA_000732725_00138"/>
<evidence type="ECO:0000313" key="5">
    <source>
        <dbReference type="Proteomes" id="UP000295718"/>
    </source>
</evidence>
<protein>
    <submittedName>
        <fullName evidence="4">Putative cupin superfamily protein</fullName>
    </submittedName>
</protein>
<evidence type="ECO:0000313" key="4">
    <source>
        <dbReference type="EMBL" id="TCL60405.1"/>
    </source>
</evidence>
<keyword evidence="1" id="KW-0479">Metal-binding</keyword>
<organism evidence="4 5">
    <name type="scientific">Kineothrix alysoides</name>
    <dbReference type="NCBI Taxonomy" id="1469948"/>
    <lineage>
        <taxon>Bacteria</taxon>
        <taxon>Bacillati</taxon>
        <taxon>Bacillota</taxon>
        <taxon>Clostridia</taxon>
        <taxon>Lachnospirales</taxon>
        <taxon>Lachnospiraceae</taxon>
        <taxon>Kineothrix</taxon>
    </lineage>
</organism>
<dbReference type="CDD" id="cd02224">
    <property type="entry name" value="cupin_SPO2919-like"/>
    <property type="match status" value="1"/>
</dbReference>
<accession>A0A4R1R4J4</accession>
<dbReference type="Pfam" id="PF07883">
    <property type="entry name" value="Cupin_2"/>
    <property type="match status" value="1"/>
</dbReference>
<dbReference type="SUPFAM" id="SSF51182">
    <property type="entry name" value="RmlC-like cupins"/>
    <property type="match status" value="1"/>
</dbReference>
<dbReference type="PANTHER" id="PTHR35848">
    <property type="entry name" value="OXALATE-BINDING PROTEIN"/>
    <property type="match status" value="1"/>
</dbReference>
<dbReference type="RefSeq" id="WP_031388924.1">
    <property type="nucleotide sequence ID" value="NZ_JPNB01000001.1"/>
</dbReference>
<gene>
    <name evidence="4" type="ORF">EDD76_102101</name>
</gene>
<comment type="caution">
    <text evidence="4">The sequence shown here is derived from an EMBL/GenBank/DDBJ whole genome shotgun (WGS) entry which is preliminary data.</text>
</comment>
<dbReference type="Proteomes" id="UP000295718">
    <property type="component" value="Unassembled WGS sequence"/>
</dbReference>
<dbReference type="Gene3D" id="2.60.120.10">
    <property type="entry name" value="Jelly Rolls"/>
    <property type="match status" value="1"/>
</dbReference>
<evidence type="ECO:0000259" key="3">
    <source>
        <dbReference type="Pfam" id="PF07883"/>
    </source>
</evidence>
<feature type="region of interest" description="Disordered" evidence="2">
    <location>
        <begin position="142"/>
        <end position="166"/>
    </location>
</feature>
<dbReference type="GO" id="GO:0046872">
    <property type="term" value="F:metal ion binding"/>
    <property type="evidence" value="ECO:0007669"/>
    <property type="project" value="UniProtKB-KW"/>
</dbReference>
<name>A0A4R1R4J4_9FIRM</name>
<dbReference type="InterPro" id="IPR011051">
    <property type="entry name" value="RmlC_Cupin_sf"/>
</dbReference>